<gene>
    <name evidence="1" type="ORF">MELIAE_LOCUS4288</name>
</gene>
<sequence>MQNTSQFIYRTKLISKSFLFQGLENEMTSLSDIMAKVDNALEQHNIDSSSCMQRIVCSYVNEAQKNIKTGESNTMDEFIYGLTNNSLFGYMLDGSTIKQAIDMGKSGDAEKCGSLYAKCPVSRENIAKVVSSLLPA</sequence>
<reference evidence="1" key="1">
    <citation type="submission" date="2021-12" db="EMBL/GenBank/DDBJ databases">
        <authorList>
            <person name="King R."/>
        </authorList>
    </citation>
    <scope>NUCLEOTIDE SEQUENCE</scope>
</reference>
<accession>A0A9P0B069</accession>
<dbReference type="InterPro" id="IPR006631">
    <property type="entry name" value="DM4_12"/>
</dbReference>
<dbReference type="OrthoDB" id="6356735at2759"/>
<dbReference type="AlphaFoldDB" id="A0A9P0B069"/>
<protein>
    <submittedName>
        <fullName evidence="1">Uncharacterized protein</fullName>
    </submittedName>
</protein>
<dbReference type="Proteomes" id="UP001154078">
    <property type="component" value="Chromosome 2"/>
</dbReference>
<dbReference type="Pfam" id="PF07841">
    <property type="entry name" value="DM4_12"/>
    <property type="match status" value="1"/>
</dbReference>
<evidence type="ECO:0000313" key="1">
    <source>
        <dbReference type="EMBL" id="CAH0551739.1"/>
    </source>
</evidence>
<keyword evidence="2" id="KW-1185">Reference proteome</keyword>
<evidence type="ECO:0000313" key="2">
    <source>
        <dbReference type="Proteomes" id="UP001154078"/>
    </source>
</evidence>
<name>A0A9P0B069_BRAAE</name>
<dbReference type="EMBL" id="OV121133">
    <property type="protein sequence ID" value="CAH0551739.1"/>
    <property type="molecule type" value="Genomic_DNA"/>
</dbReference>
<organism evidence="1 2">
    <name type="scientific">Brassicogethes aeneus</name>
    <name type="common">Rape pollen beetle</name>
    <name type="synonym">Meligethes aeneus</name>
    <dbReference type="NCBI Taxonomy" id="1431903"/>
    <lineage>
        <taxon>Eukaryota</taxon>
        <taxon>Metazoa</taxon>
        <taxon>Ecdysozoa</taxon>
        <taxon>Arthropoda</taxon>
        <taxon>Hexapoda</taxon>
        <taxon>Insecta</taxon>
        <taxon>Pterygota</taxon>
        <taxon>Neoptera</taxon>
        <taxon>Endopterygota</taxon>
        <taxon>Coleoptera</taxon>
        <taxon>Polyphaga</taxon>
        <taxon>Cucujiformia</taxon>
        <taxon>Nitidulidae</taxon>
        <taxon>Meligethinae</taxon>
        <taxon>Brassicogethes</taxon>
    </lineage>
</organism>
<proteinExistence type="predicted"/>